<comment type="caution">
    <text evidence="2">The sequence shown here is derived from an EMBL/GenBank/DDBJ whole genome shotgun (WGS) entry which is preliminary data.</text>
</comment>
<organism evidence="2 3">
    <name type="scientific">Puccinia graminis f. sp. tritici</name>
    <dbReference type="NCBI Taxonomy" id="56615"/>
    <lineage>
        <taxon>Eukaryota</taxon>
        <taxon>Fungi</taxon>
        <taxon>Dikarya</taxon>
        <taxon>Basidiomycota</taxon>
        <taxon>Pucciniomycotina</taxon>
        <taxon>Pucciniomycetes</taxon>
        <taxon>Pucciniales</taxon>
        <taxon>Pucciniaceae</taxon>
        <taxon>Puccinia</taxon>
    </lineage>
</organism>
<sequence>MGPVAQESPPQLQKPSKISTPFLHESQTQPDPARPGPARPTARIDLELKLFQLKEDEGGFDLELKELQLEVETSPYTGLDLELKLFQLEVSRGHCLLERRIDLELEELQLEVDLLSSRLNGGSPSPRLEQRSGGVDSSRPHTSERLATAVRIDINPRLRLGSTWFLGLRESFRLCVGLDSVWRRFDRNKAISTVSFRVSTLRGFKSKERIRSFQPQTKTIGRLFWL</sequence>
<dbReference type="AlphaFoldDB" id="A0A5B0NM55"/>
<evidence type="ECO:0000313" key="3">
    <source>
        <dbReference type="Proteomes" id="UP000325313"/>
    </source>
</evidence>
<name>A0A5B0NM55_PUCGR</name>
<dbReference type="Proteomes" id="UP000325313">
    <property type="component" value="Unassembled WGS sequence"/>
</dbReference>
<reference evidence="2 3" key="1">
    <citation type="submission" date="2019-05" db="EMBL/GenBank/DDBJ databases">
        <title>Emergence of the Ug99 lineage of the wheat stem rust pathogen through somatic hybridization.</title>
        <authorList>
            <person name="Li F."/>
            <person name="Upadhyaya N.M."/>
            <person name="Sperschneider J."/>
            <person name="Matny O."/>
            <person name="Nguyen-Phuc H."/>
            <person name="Mago R."/>
            <person name="Raley C."/>
            <person name="Miller M.E."/>
            <person name="Silverstein K.A.T."/>
            <person name="Henningsen E."/>
            <person name="Hirsch C.D."/>
            <person name="Visser B."/>
            <person name="Pretorius Z.A."/>
            <person name="Steffenson B.J."/>
            <person name="Schwessinger B."/>
            <person name="Dodds P.N."/>
            <person name="Figueroa M."/>
        </authorList>
    </citation>
    <scope>NUCLEOTIDE SEQUENCE [LARGE SCALE GENOMIC DNA]</scope>
    <source>
        <strain evidence="2 3">Ug99</strain>
    </source>
</reference>
<feature type="region of interest" description="Disordered" evidence="1">
    <location>
        <begin position="1"/>
        <end position="41"/>
    </location>
</feature>
<feature type="compositionally biased region" description="Polar residues" evidence="1">
    <location>
        <begin position="8"/>
        <end position="29"/>
    </location>
</feature>
<proteinExistence type="predicted"/>
<gene>
    <name evidence="2" type="ORF">PGTUg99_005591</name>
</gene>
<evidence type="ECO:0000256" key="1">
    <source>
        <dbReference type="SAM" id="MobiDB-lite"/>
    </source>
</evidence>
<evidence type="ECO:0000313" key="2">
    <source>
        <dbReference type="EMBL" id="KAA1090327.1"/>
    </source>
</evidence>
<protein>
    <submittedName>
        <fullName evidence="2">Uncharacterized protein</fullName>
    </submittedName>
</protein>
<accession>A0A5B0NM55</accession>
<feature type="region of interest" description="Disordered" evidence="1">
    <location>
        <begin position="121"/>
        <end position="141"/>
    </location>
</feature>
<dbReference type="EMBL" id="VDEP01000389">
    <property type="protein sequence ID" value="KAA1090327.1"/>
    <property type="molecule type" value="Genomic_DNA"/>
</dbReference>